<keyword evidence="2" id="KW-0472">Membrane</keyword>
<sequence length="508" mass="57810">ESGDSRSPLNCSPDLLKTVFTYHQVEPFFLDAVHAFGYQDDPKDMCLMCYKCNDTLTRPKEKLAAIPALQRSGREINMFYLLRAPEAKKDRPWPWQIRQAAVYHSFDTETGRSFWCTIKGNKEFSRRIKQSSPYLDLPSDPTDSETQVDAYFNASLATHLVYFSWCDENWRQYINDIEGGIREILELARKAPIDDGRKVDASDLASYPKSLRETKTRDSTMRSKKGIASKAQSKTNTGLGAGPGNMRKGTTWDVLIGDVETNNIGPAVPTTSFVENANGATSSEALVDTRVVLNEFRFCDVQTLYSFSDRIRRAILTLALNISVLGELHAYYSRLAESDIQAFQHIIDASKDNIAEFLHEIQSLSKKLDTRRTQLECLGTLLTEGNALYDGILQYRQLDIGQRFQETAQESTRQMQIMANKTRLETASMHVITVVTMIFLPATFVAAFFQSGVFLWNNDTPEDMTETFRYRGDSFSLFVWISVPMMVVTLSVWLAVFLRMKRNMRRGM</sequence>
<evidence type="ECO:0000313" key="5">
    <source>
        <dbReference type="Proteomes" id="UP001287356"/>
    </source>
</evidence>
<dbReference type="InterPro" id="IPR058257">
    <property type="entry name" value="CorA-like_dom"/>
</dbReference>
<dbReference type="AlphaFoldDB" id="A0AAE0NJH0"/>
<evidence type="ECO:0000313" key="4">
    <source>
        <dbReference type="EMBL" id="KAK3382681.1"/>
    </source>
</evidence>
<comment type="caution">
    <text evidence="4">The sequence shown here is derived from an EMBL/GenBank/DDBJ whole genome shotgun (WGS) entry which is preliminary data.</text>
</comment>
<feature type="domain" description="CorA-like transporter" evidence="3">
    <location>
        <begin position="2"/>
        <end position="186"/>
    </location>
</feature>
<evidence type="ECO:0000259" key="3">
    <source>
        <dbReference type="Pfam" id="PF26616"/>
    </source>
</evidence>
<feature type="transmembrane region" description="Helical" evidence="2">
    <location>
        <begin position="477"/>
        <end position="498"/>
    </location>
</feature>
<organism evidence="4 5">
    <name type="scientific">Lasiosphaeria ovina</name>
    <dbReference type="NCBI Taxonomy" id="92902"/>
    <lineage>
        <taxon>Eukaryota</taxon>
        <taxon>Fungi</taxon>
        <taxon>Dikarya</taxon>
        <taxon>Ascomycota</taxon>
        <taxon>Pezizomycotina</taxon>
        <taxon>Sordariomycetes</taxon>
        <taxon>Sordariomycetidae</taxon>
        <taxon>Sordariales</taxon>
        <taxon>Lasiosphaeriaceae</taxon>
        <taxon>Lasiosphaeria</taxon>
    </lineage>
</organism>
<keyword evidence="2" id="KW-0812">Transmembrane</keyword>
<accession>A0AAE0NJH0</accession>
<protein>
    <recommendedName>
        <fullName evidence="3">CorA-like transporter domain-containing protein</fullName>
    </recommendedName>
</protein>
<proteinExistence type="predicted"/>
<evidence type="ECO:0000256" key="1">
    <source>
        <dbReference type="SAM" id="MobiDB-lite"/>
    </source>
</evidence>
<feature type="region of interest" description="Disordered" evidence="1">
    <location>
        <begin position="212"/>
        <end position="243"/>
    </location>
</feature>
<dbReference type="Proteomes" id="UP001287356">
    <property type="component" value="Unassembled WGS sequence"/>
</dbReference>
<feature type="compositionally biased region" description="Basic and acidic residues" evidence="1">
    <location>
        <begin position="212"/>
        <end position="221"/>
    </location>
</feature>
<reference evidence="4" key="1">
    <citation type="journal article" date="2023" name="Mol. Phylogenet. Evol.">
        <title>Genome-scale phylogeny and comparative genomics of the fungal order Sordariales.</title>
        <authorList>
            <person name="Hensen N."/>
            <person name="Bonometti L."/>
            <person name="Westerberg I."/>
            <person name="Brannstrom I.O."/>
            <person name="Guillou S."/>
            <person name="Cros-Aarteil S."/>
            <person name="Calhoun S."/>
            <person name="Haridas S."/>
            <person name="Kuo A."/>
            <person name="Mondo S."/>
            <person name="Pangilinan J."/>
            <person name="Riley R."/>
            <person name="LaButti K."/>
            <person name="Andreopoulos B."/>
            <person name="Lipzen A."/>
            <person name="Chen C."/>
            <person name="Yan M."/>
            <person name="Daum C."/>
            <person name="Ng V."/>
            <person name="Clum A."/>
            <person name="Steindorff A."/>
            <person name="Ohm R.A."/>
            <person name="Martin F."/>
            <person name="Silar P."/>
            <person name="Natvig D.O."/>
            <person name="Lalanne C."/>
            <person name="Gautier V."/>
            <person name="Ament-Velasquez S.L."/>
            <person name="Kruys A."/>
            <person name="Hutchinson M.I."/>
            <person name="Powell A.J."/>
            <person name="Barry K."/>
            <person name="Miller A.N."/>
            <person name="Grigoriev I.V."/>
            <person name="Debuchy R."/>
            <person name="Gladieux P."/>
            <person name="Hiltunen Thoren M."/>
            <person name="Johannesson H."/>
        </authorList>
    </citation>
    <scope>NUCLEOTIDE SEQUENCE</scope>
    <source>
        <strain evidence="4">CBS 958.72</strain>
    </source>
</reference>
<feature type="non-terminal residue" evidence="4">
    <location>
        <position position="1"/>
    </location>
</feature>
<dbReference type="Pfam" id="PF26616">
    <property type="entry name" value="CorA-like"/>
    <property type="match status" value="1"/>
</dbReference>
<keyword evidence="2" id="KW-1133">Transmembrane helix</keyword>
<gene>
    <name evidence="4" type="ORF">B0T24DRAFT_519167</name>
</gene>
<dbReference type="EMBL" id="JAULSN010000001">
    <property type="protein sequence ID" value="KAK3382681.1"/>
    <property type="molecule type" value="Genomic_DNA"/>
</dbReference>
<keyword evidence="5" id="KW-1185">Reference proteome</keyword>
<reference evidence="4" key="2">
    <citation type="submission" date="2023-06" db="EMBL/GenBank/DDBJ databases">
        <authorList>
            <consortium name="Lawrence Berkeley National Laboratory"/>
            <person name="Haridas S."/>
            <person name="Hensen N."/>
            <person name="Bonometti L."/>
            <person name="Westerberg I."/>
            <person name="Brannstrom I.O."/>
            <person name="Guillou S."/>
            <person name="Cros-Aarteil S."/>
            <person name="Calhoun S."/>
            <person name="Kuo A."/>
            <person name="Mondo S."/>
            <person name="Pangilinan J."/>
            <person name="Riley R."/>
            <person name="Labutti K."/>
            <person name="Andreopoulos B."/>
            <person name="Lipzen A."/>
            <person name="Chen C."/>
            <person name="Yanf M."/>
            <person name="Daum C."/>
            <person name="Ng V."/>
            <person name="Clum A."/>
            <person name="Steindorff A."/>
            <person name="Ohm R."/>
            <person name="Martin F."/>
            <person name="Silar P."/>
            <person name="Natvig D."/>
            <person name="Lalanne C."/>
            <person name="Gautier V."/>
            <person name="Ament-Velasquez S.L."/>
            <person name="Kruys A."/>
            <person name="Hutchinson M.I."/>
            <person name="Powell A.J."/>
            <person name="Barry K."/>
            <person name="Miller A.N."/>
            <person name="Grigoriev I.V."/>
            <person name="Debuchy R."/>
            <person name="Gladieux P."/>
            <person name="Thoren M.H."/>
            <person name="Johannesson H."/>
        </authorList>
    </citation>
    <scope>NUCLEOTIDE SEQUENCE</scope>
    <source>
        <strain evidence="4">CBS 958.72</strain>
    </source>
</reference>
<feature type="transmembrane region" description="Helical" evidence="2">
    <location>
        <begin position="431"/>
        <end position="457"/>
    </location>
</feature>
<name>A0AAE0NJH0_9PEZI</name>
<evidence type="ECO:0000256" key="2">
    <source>
        <dbReference type="SAM" id="Phobius"/>
    </source>
</evidence>
<dbReference type="Gene3D" id="1.20.58.340">
    <property type="entry name" value="Magnesium transport protein CorA, transmembrane region"/>
    <property type="match status" value="1"/>
</dbReference>